<dbReference type="PATRIC" id="fig|1203554.3.peg.1964"/>
<comment type="function">
    <text evidence="6">Specifically methylates the ribose of guanosine 2251 in 23S rRNA.</text>
</comment>
<evidence type="ECO:0000259" key="8">
    <source>
        <dbReference type="SMART" id="SM00967"/>
    </source>
</evidence>
<evidence type="ECO:0000256" key="2">
    <source>
        <dbReference type="ARBA" id="ARBA00022552"/>
    </source>
</evidence>
<organism evidence="9 10">
    <name type="scientific">Sutterella wadsworthensis HGA0223</name>
    <dbReference type="NCBI Taxonomy" id="1203554"/>
    <lineage>
        <taxon>Bacteria</taxon>
        <taxon>Pseudomonadati</taxon>
        <taxon>Pseudomonadota</taxon>
        <taxon>Betaproteobacteria</taxon>
        <taxon>Burkholderiales</taxon>
        <taxon>Sutterellaceae</taxon>
        <taxon>Sutterella</taxon>
    </lineage>
</organism>
<keyword evidence="2 6" id="KW-0698">rRNA processing</keyword>
<comment type="subcellular location">
    <subcellularLocation>
        <location evidence="6">Cytoplasm</location>
    </subcellularLocation>
</comment>
<dbReference type="HOGENOM" id="CLU_021322_0_1_4"/>
<comment type="caution">
    <text evidence="9">The sequence shown here is derived from an EMBL/GenBank/DDBJ whole genome shotgun (WGS) entry which is preliminary data.</text>
</comment>
<dbReference type="eggNOG" id="COG0566">
    <property type="taxonomic scope" value="Bacteria"/>
</dbReference>
<evidence type="ECO:0000313" key="10">
    <source>
        <dbReference type="Proteomes" id="UP000014400"/>
    </source>
</evidence>
<dbReference type="Pfam" id="PF08032">
    <property type="entry name" value="SpoU_sub_bind"/>
    <property type="match status" value="1"/>
</dbReference>
<dbReference type="PANTHER" id="PTHR46429:SF1">
    <property type="entry name" value="23S RRNA (GUANOSINE-2'-O-)-METHYLTRANSFERASE RLMB"/>
    <property type="match status" value="1"/>
</dbReference>
<evidence type="ECO:0000256" key="5">
    <source>
        <dbReference type="ARBA" id="ARBA00022691"/>
    </source>
</evidence>
<dbReference type="InterPro" id="IPR013123">
    <property type="entry name" value="SpoU_subst-bd"/>
</dbReference>
<feature type="binding site" evidence="6">
    <location>
        <position position="282"/>
    </location>
    <ligand>
        <name>S-adenosyl-L-methionine</name>
        <dbReference type="ChEBI" id="CHEBI:59789"/>
    </ligand>
</feature>
<accession>S3BVQ2</accession>
<reference evidence="9 10" key="1">
    <citation type="submission" date="2013-04" db="EMBL/GenBank/DDBJ databases">
        <title>The Genome Sequence of Sutterella wadsworthensis HGA0223.</title>
        <authorList>
            <consortium name="The Broad Institute Genomics Platform"/>
            <person name="Earl A."/>
            <person name="Ward D."/>
            <person name="Feldgarden M."/>
            <person name="Gevers D."/>
            <person name="Schmidt T.M."/>
            <person name="Dover J."/>
            <person name="Dai D."/>
            <person name="Walker B."/>
            <person name="Young S."/>
            <person name="Zeng Q."/>
            <person name="Gargeya S."/>
            <person name="Fitzgerald M."/>
            <person name="Haas B."/>
            <person name="Abouelleil A."/>
            <person name="Allen A.W."/>
            <person name="Alvarado L."/>
            <person name="Arachchi H.M."/>
            <person name="Berlin A.M."/>
            <person name="Chapman S.B."/>
            <person name="Gainer-Dewar J."/>
            <person name="Goldberg J."/>
            <person name="Griggs A."/>
            <person name="Gujja S."/>
            <person name="Hansen M."/>
            <person name="Howarth C."/>
            <person name="Imamovic A."/>
            <person name="Ireland A."/>
            <person name="Larimer J."/>
            <person name="McCowan C."/>
            <person name="Murphy C."/>
            <person name="Pearson M."/>
            <person name="Poon T.W."/>
            <person name="Priest M."/>
            <person name="Roberts A."/>
            <person name="Saif S."/>
            <person name="Shea T."/>
            <person name="Sisk P."/>
            <person name="Sykes S."/>
            <person name="Wortman J."/>
            <person name="Nusbaum C."/>
            <person name="Birren B."/>
        </authorList>
    </citation>
    <scope>NUCLEOTIDE SEQUENCE [LARGE SCALE GENOMIC DNA]</scope>
    <source>
        <strain evidence="9 10">HGA0223</strain>
    </source>
</reference>
<dbReference type="EC" id="2.1.1.185" evidence="6"/>
<dbReference type="Proteomes" id="UP000014400">
    <property type="component" value="Unassembled WGS sequence"/>
</dbReference>
<evidence type="ECO:0000256" key="1">
    <source>
        <dbReference type="ARBA" id="ARBA00022490"/>
    </source>
</evidence>
<proteinExistence type="inferred from homology"/>
<dbReference type="Gene3D" id="3.30.1330.30">
    <property type="match status" value="1"/>
</dbReference>
<feature type="compositionally biased region" description="Basic and acidic residues" evidence="7">
    <location>
        <begin position="25"/>
        <end position="35"/>
    </location>
</feature>
<dbReference type="PANTHER" id="PTHR46429">
    <property type="entry name" value="23S RRNA (GUANOSINE-2'-O-)-METHYLTRANSFERASE RLMB"/>
    <property type="match status" value="1"/>
</dbReference>
<keyword evidence="1 6" id="KW-0963">Cytoplasm</keyword>
<keyword evidence="10" id="KW-1185">Reference proteome</keyword>
<dbReference type="CDD" id="cd18103">
    <property type="entry name" value="SpoU-like_RlmB"/>
    <property type="match status" value="1"/>
</dbReference>
<evidence type="ECO:0000256" key="6">
    <source>
        <dbReference type="HAMAP-Rule" id="MF_01887"/>
    </source>
</evidence>
<feature type="binding site" evidence="6">
    <location>
        <position position="291"/>
    </location>
    <ligand>
        <name>S-adenosyl-L-methionine</name>
        <dbReference type="ChEBI" id="CHEBI:59789"/>
    </ligand>
</feature>
<dbReference type="NCBIfam" id="TIGR00186">
    <property type="entry name" value="rRNA_methyl_3"/>
    <property type="match status" value="1"/>
</dbReference>
<evidence type="ECO:0000256" key="4">
    <source>
        <dbReference type="ARBA" id="ARBA00022679"/>
    </source>
</evidence>
<dbReference type="GO" id="GO:0070039">
    <property type="term" value="F:rRNA (guanosine-2'-O-)-methyltransferase activity"/>
    <property type="evidence" value="ECO:0007669"/>
    <property type="project" value="UniProtKB-UniRule"/>
</dbReference>
<dbReference type="Gene3D" id="3.40.1280.10">
    <property type="match status" value="1"/>
</dbReference>
<dbReference type="STRING" id="1203554.HMPREF1476_01883"/>
<dbReference type="EMBL" id="ATCF01000027">
    <property type="protein sequence ID" value="EPD98177.1"/>
    <property type="molecule type" value="Genomic_DNA"/>
</dbReference>
<dbReference type="InterPro" id="IPR029064">
    <property type="entry name" value="Ribosomal_eL30-like_sf"/>
</dbReference>
<feature type="region of interest" description="Disordered" evidence="7">
    <location>
        <begin position="25"/>
        <end position="60"/>
    </location>
</feature>
<dbReference type="InterPro" id="IPR029026">
    <property type="entry name" value="tRNA_m1G_MTases_N"/>
</dbReference>
<dbReference type="HAMAP" id="MF_01887">
    <property type="entry name" value="23SrRNA_methyltr_B"/>
    <property type="match status" value="1"/>
</dbReference>
<comment type="catalytic activity">
    <reaction evidence="6">
        <text>guanosine(2251) in 23S rRNA + S-adenosyl-L-methionine = 2'-O-methylguanosine(2251) in 23S rRNA + S-adenosyl-L-homocysteine + H(+)</text>
        <dbReference type="Rhea" id="RHEA:24140"/>
        <dbReference type="Rhea" id="RHEA-COMP:10239"/>
        <dbReference type="Rhea" id="RHEA-COMP:10241"/>
        <dbReference type="ChEBI" id="CHEBI:15378"/>
        <dbReference type="ChEBI" id="CHEBI:57856"/>
        <dbReference type="ChEBI" id="CHEBI:59789"/>
        <dbReference type="ChEBI" id="CHEBI:74269"/>
        <dbReference type="ChEBI" id="CHEBI:74445"/>
        <dbReference type="EC" id="2.1.1.185"/>
    </reaction>
</comment>
<evidence type="ECO:0000256" key="7">
    <source>
        <dbReference type="SAM" id="MobiDB-lite"/>
    </source>
</evidence>
<comment type="similarity">
    <text evidence="6">Belongs to the class IV-like SAM-binding methyltransferase superfamily. RNA methyltransferase TrmH family. RlmB subfamily.</text>
</comment>
<dbReference type="SUPFAM" id="SSF55315">
    <property type="entry name" value="L30e-like"/>
    <property type="match status" value="1"/>
</dbReference>
<keyword evidence="3 6" id="KW-0489">Methyltransferase</keyword>
<keyword evidence="4 6" id="KW-0808">Transferase</keyword>
<dbReference type="InterPro" id="IPR004441">
    <property type="entry name" value="rRNA_MeTrfase_TrmH"/>
</dbReference>
<feature type="compositionally biased region" description="Basic and acidic residues" evidence="7">
    <location>
        <begin position="42"/>
        <end position="60"/>
    </location>
</feature>
<feature type="domain" description="RNA 2-O ribose methyltransferase substrate binding" evidence="8">
    <location>
        <begin position="71"/>
        <end position="147"/>
    </location>
</feature>
<feature type="binding site" evidence="6">
    <location>
        <position position="262"/>
    </location>
    <ligand>
        <name>S-adenosyl-L-methionine</name>
        <dbReference type="ChEBI" id="CHEBI:59789"/>
    </ligand>
</feature>
<sequence>MLLIVPFWGALLFTEAFSVKHYDDNSQDEHYEGSGRVRRSRGRGEDFGRERSDRTERSRPARIRTEAGTVVLAGFHAVAARLKLDPESIQQVYVDPERRDKRMREMREKLFAAGVRVMNADAARLDGLSPDVPHQGIAAIAAERENTLDFADLLDQITDRTLLLILDGVTDPRNFGACLRAADAADVQAVIVPRDRSARMTPAAAKAAAGAAETVPVVSVTNLASAIMELRDNGVFVAGTAGETDTTIYDVAQARAFAWVLGAEGEGLRQLTRRRCDVLAAIPMVGSVESLNVSVASGICLFESLRQRIAAGLVQPGSPDERL</sequence>
<protein>
    <recommendedName>
        <fullName evidence="6">23S rRNA (guanosine-2'-O-)-methyltransferase RlmB</fullName>
        <ecNumber evidence="6">2.1.1.185</ecNumber>
    </recommendedName>
    <alternativeName>
        <fullName evidence="6">23S rRNA (guanosine2251 2'-O)-methyltransferase</fullName>
    </alternativeName>
    <alternativeName>
        <fullName evidence="6">23S rRNA Gm2251 2'-O-methyltransferase</fullName>
    </alternativeName>
</protein>
<dbReference type="GO" id="GO:0005829">
    <property type="term" value="C:cytosol"/>
    <property type="evidence" value="ECO:0007669"/>
    <property type="project" value="TreeGrafter"/>
</dbReference>
<name>S3BVQ2_9BURK</name>
<gene>
    <name evidence="6" type="primary">rlmB</name>
    <name evidence="9" type="ORF">HMPREF1476_01883</name>
</gene>
<dbReference type="InterPro" id="IPR001537">
    <property type="entry name" value="SpoU_MeTrfase"/>
</dbReference>
<evidence type="ECO:0000313" key="9">
    <source>
        <dbReference type="EMBL" id="EPD98177.1"/>
    </source>
</evidence>
<dbReference type="Pfam" id="PF00588">
    <property type="entry name" value="SpoU_methylase"/>
    <property type="match status" value="1"/>
</dbReference>
<dbReference type="SMART" id="SM00967">
    <property type="entry name" value="SpoU_sub_bind"/>
    <property type="match status" value="1"/>
</dbReference>
<evidence type="ECO:0000256" key="3">
    <source>
        <dbReference type="ARBA" id="ARBA00022603"/>
    </source>
</evidence>
<dbReference type="InterPro" id="IPR024915">
    <property type="entry name" value="23S_rRNA_MeTrfase_RlmB"/>
</dbReference>
<dbReference type="InterPro" id="IPR029028">
    <property type="entry name" value="Alpha/beta_knot_MTases"/>
</dbReference>
<dbReference type="AlphaFoldDB" id="S3BVQ2"/>
<dbReference type="SUPFAM" id="SSF75217">
    <property type="entry name" value="alpha/beta knot"/>
    <property type="match status" value="1"/>
</dbReference>
<dbReference type="GO" id="GO:0003723">
    <property type="term" value="F:RNA binding"/>
    <property type="evidence" value="ECO:0007669"/>
    <property type="project" value="InterPro"/>
</dbReference>
<keyword evidence="5 6" id="KW-0949">S-adenosyl-L-methionine</keyword>